<keyword evidence="1" id="KW-0472">Membrane</keyword>
<evidence type="ECO:0000313" key="2">
    <source>
        <dbReference type="EMBL" id="KKQ85335.1"/>
    </source>
</evidence>
<dbReference type="EMBL" id="LBVL01000007">
    <property type="protein sequence ID" value="KKQ85335.1"/>
    <property type="molecule type" value="Genomic_DNA"/>
</dbReference>
<comment type="caution">
    <text evidence="2">The sequence shown here is derived from an EMBL/GenBank/DDBJ whole genome shotgun (WGS) entry which is preliminary data.</text>
</comment>
<name>A0A0G0LBU6_9BACT</name>
<protein>
    <submittedName>
        <fullName evidence="2">Uncharacterized protein</fullName>
    </submittedName>
</protein>
<dbReference type="Proteomes" id="UP000034081">
    <property type="component" value="Unassembled WGS sequence"/>
</dbReference>
<feature type="transmembrane region" description="Helical" evidence="1">
    <location>
        <begin position="21"/>
        <end position="41"/>
    </location>
</feature>
<gene>
    <name evidence="2" type="ORF">UT08_C0007G0008</name>
</gene>
<proteinExistence type="predicted"/>
<dbReference type="AlphaFoldDB" id="A0A0G0LBU6"/>
<evidence type="ECO:0000256" key="1">
    <source>
        <dbReference type="SAM" id="Phobius"/>
    </source>
</evidence>
<keyword evidence="1" id="KW-1133">Transmembrane helix</keyword>
<evidence type="ECO:0000313" key="3">
    <source>
        <dbReference type="Proteomes" id="UP000034081"/>
    </source>
</evidence>
<reference evidence="2 3" key="1">
    <citation type="journal article" date="2015" name="Nature">
        <title>rRNA introns, odd ribosomes, and small enigmatic genomes across a large radiation of phyla.</title>
        <authorList>
            <person name="Brown C.T."/>
            <person name="Hug L.A."/>
            <person name="Thomas B.C."/>
            <person name="Sharon I."/>
            <person name="Castelle C.J."/>
            <person name="Singh A."/>
            <person name="Wilkins M.J."/>
            <person name="Williams K.H."/>
            <person name="Banfield J.F."/>
        </authorList>
    </citation>
    <scope>NUCLEOTIDE SEQUENCE [LARGE SCALE GENOMIC DNA]</scope>
</reference>
<accession>A0A0G0LBU6</accession>
<keyword evidence="1" id="KW-0812">Transmembrane</keyword>
<organism evidence="2 3">
    <name type="scientific">Candidatus Woesebacteria bacterium GW2011_GWB1_38_8</name>
    <dbReference type="NCBI Taxonomy" id="1618570"/>
    <lineage>
        <taxon>Bacteria</taxon>
        <taxon>Candidatus Woeseibacteriota</taxon>
    </lineage>
</organism>
<sequence length="144" mass="16284">MERKYYTIEQNGIRHAESQMIYGFSNLIASTRAAVVMYLGVPVERCLTLRDEIRSSYESASRKARVGLVSQTESLCRDLAETLHPHYRESSIAYHTRRLDVIQRIVVNEIAVGKLAVDTADLIMGAYSFDLDNLSVVKEQATKV</sequence>